<dbReference type="EMBL" id="CP095061">
    <property type="protein sequence ID" value="UOQ67942.1"/>
    <property type="molecule type" value="Genomic_DNA"/>
</dbReference>
<evidence type="ECO:0000313" key="3">
    <source>
        <dbReference type="Proteomes" id="UP000830401"/>
    </source>
</evidence>
<dbReference type="Pfam" id="PF07452">
    <property type="entry name" value="CHRD"/>
    <property type="match status" value="2"/>
</dbReference>
<proteinExistence type="predicted"/>
<gene>
    <name evidence="2" type="ORF">MUN86_08830</name>
</gene>
<organism evidence="2 3">
    <name type="scientific">Hymenobacter volaticus</name>
    <dbReference type="NCBI Taxonomy" id="2932254"/>
    <lineage>
        <taxon>Bacteria</taxon>
        <taxon>Pseudomonadati</taxon>
        <taxon>Bacteroidota</taxon>
        <taxon>Cytophagia</taxon>
        <taxon>Cytophagales</taxon>
        <taxon>Hymenobacteraceae</taxon>
        <taxon>Hymenobacter</taxon>
    </lineage>
</organism>
<keyword evidence="3" id="KW-1185">Reference proteome</keyword>
<dbReference type="InterPro" id="IPR010895">
    <property type="entry name" value="CHRD"/>
</dbReference>
<evidence type="ECO:0000313" key="2">
    <source>
        <dbReference type="EMBL" id="UOQ67942.1"/>
    </source>
</evidence>
<feature type="domain" description="CHRD" evidence="1">
    <location>
        <begin position="1"/>
        <end position="107"/>
    </location>
</feature>
<dbReference type="RefSeq" id="WP_245124292.1">
    <property type="nucleotide sequence ID" value="NZ_CP095061.1"/>
</dbReference>
<name>A0ABY4GB10_9BACT</name>
<sequence length="243" mass="25150">MPPVTTNALGLGTFNLTQAQDKLKFRVVVAGLSGPITMSHFHQGAPGVAGPVVLDLMPYISGNVIEGEVTPTPAIVAAMKAGQIYINVHTAANPGGEIRGQLFQETRFISHDARLDAAQLVPAGTATGKGVAVLQLNSTFDTLRVRVAHTGLSAAPTTINAYAKGVGQANTPADLIASVNLTGAPSVFGVIFTPPTGSSTLGTELINLFLTGGVNLVFTTAANPNGEIRGRYTGWHVRAIPFQ</sequence>
<dbReference type="Proteomes" id="UP000830401">
    <property type="component" value="Chromosome"/>
</dbReference>
<accession>A0ABY4GB10</accession>
<evidence type="ECO:0000259" key="1">
    <source>
        <dbReference type="PROSITE" id="PS50933"/>
    </source>
</evidence>
<reference evidence="2" key="1">
    <citation type="submission" date="2022-04" db="EMBL/GenBank/DDBJ databases">
        <title>Hymenobacter sp. isolated from the air.</title>
        <authorList>
            <person name="Won M."/>
            <person name="Lee C.-M."/>
            <person name="Woen H.-Y."/>
            <person name="Kwon S.-W."/>
        </authorList>
    </citation>
    <scope>NUCLEOTIDE SEQUENCE</scope>
    <source>
        <strain evidence="2">5420S-77</strain>
    </source>
</reference>
<dbReference type="SMART" id="SM00754">
    <property type="entry name" value="CHRD"/>
    <property type="match status" value="2"/>
</dbReference>
<dbReference type="PROSITE" id="PS50933">
    <property type="entry name" value="CHRD"/>
    <property type="match status" value="1"/>
</dbReference>
<protein>
    <submittedName>
        <fullName evidence="2">CHRD domain-containing protein</fullName>
    </submittedName>
</protein>